<accession>A0ABM7GDU0</accession>
<reference evidence="4" key="1">
    <citation type="journal article" date="2019" name="Microbiol. Resour. Announc.">
        <title>Complete Genome Sequence of Halomonas olivaria, a Moderately Halophilic Bacterium Isolated from Olive Processing Effluents, Obtained by Nanopore Sequencing.</title>
        <authorList>
            <person name="Nagata S."/>
            <person name="Ii K.M."/>
            <person name="Tsukimi T."/>
            <person name="Miura M.C."/>
            <person name="Galipon J."/>
            <person name="Arakawa K."/>
        </authorList>
    </citation>
    <scope>NUCLEOTIDE SEQUENCE [LARGE SCALE GENOMIC DNA]</scope>
    <source>
        <strain evidence="4">TYRC17</strain>
    </source>
</reference>
<dbReference type="SUPFAM" id="SSF53756">
    <property type="entry name" value="UDP-Glycosyltransferase/glycogen phosphorylase"/>
    <property type="match status" value="1"/>
</dbReference>
<dbReference type="PANTHER" id="PTHR45947">
    <property type="entry name" value="SULFOQUINOVOSYL TRANSFERASE SQD2"/>
    <property type="match status" value="1"/>
</dbReference>
<organism evidence="3 4">
    <name type="scientific">Vreelandella olivaria</name>
    <dbReference type="NCBI Taxonomy" id="390919"/>
    <lineage>
        <taxon>Bacteria</taxon>
        <taxon>Pseudomonadati</taxon>
        <taxon>Pseudomonadota</taxon>
        <taxon>Gammaproteobacteria</taxon>
        <taxon>Oceanospirillales</taxon>
        <taxon>Halomonadaceae</taxon>
        <taxon>Vreelandella</taxon>
    </lineage>
</organism>
<protein>
    <submittedName>
        <fullName evidence="3">Uncharacterized protein</fullName>
    </submittedName>
</protein>
<dbReference type="Gene3D" id="3.40.50.2000">
    <property type="entry name" value="Glycogen Phosphorylase B"/>
    <property type="match status" value="2"/>
</dbReference>
<sequence>MVATYHTLFEEYVHHYIRWLPRRWLRLAARRLSVHQCQQLDALVAPSQAMQQALTRYGVTTPTKVIPTGLSLESFCHTQGAPDDSDFRTHYDLPQEARLLLYVGRAAFEKNIGFLIDMLPKVLAEHPNTRLIITGEGPAHDSLVRRAQEKGVTESVLFLGYLGRNGPLQAAYRAADVFVFASRTETQGLVLLEAMALGTPVVSTAAMGTLDILKEGEGCLIAEDNHDDFAAKVNRLLSDAPCANSSPNAPKATPLAGTKMPRAKNLWPFTESLRMSGWLMRGGKYRNCR</sequence>
<evidence type="ECO:0000259" key="1">
    <source>
        <dbReference type="Pfam" id="PF00534"/>
    </source>
</evidence>
<evidence type="ECO:0000313" key="4">
    <source>
        <dbReference type="Proteomes" id="UP000289555"/>
    </source>
</evidence>
<dbReference type="Pfam" id="PF13439">
    <property type="entry name" value="Glyco_transf_4"/>
    <property type="match status" value="1"/>
</dbReference>
<evidence type="ECO:0000313" key="3">
    <source>
        <dbReference type="EMBL" id="BBI48548.1"/>
    </source>
</evidence>
<feature type="domain" description="Glycosyltransferase subfamily 4-like N-terminal" evidence="2">
    <location>
        <begin position="2"/>
        <end position="73"/>
    </location>
</feature>
<dbReference type="InterPro" id="IPR028098">
    <property type="entry name" value="Glyco_trans_4-like_N"/>
</dbReference>
<name>A0ABM7GDU0_9GAMM</name>
<dbReference type="InterPro" id="IPR050194">
    <property type="entry name" value="Glycosyltransferase_grp1"/>
</dbReference>
<dbReference type="Pfam" id="PF00534">
    <property type="entry name" value="Glycos_transf_1"/>
    <property type="match status" value="1"/>
</dbReference>
<feature type="domain" description="Glycosyl transferase family 1" evidence="1">
    <location>
        <begin position="88"/>
        <end position="241"/>
    </location>
</feature>
<dbReference type="InterPro" id="IPR001296">
    <property type="entry name" value="Glyco_trans_1"/>
</dbReference>
<gene>
    <name evidence="3" type="ORF">HORIV_09690</name>
</gene>
<proteinExistence type="predicted"/>
<dbReference type="EMBL" id="AP019416">
    <property type="protein sequence ID" value="BBI48548.1"/>
    <property type="molecule type" value="Genomic_DNA"/>
</dbReference>
<evidence type="ECO:0000259" key="2">
    <source>
        <dbReference type="Pfam" id="PF13439"/>
    </source>
</evidence>
<dbReference type="Proteomes" id="UP000289555">
    <property type="component" value="Chromosome"/>
</dbReference>
<keyword evidence="4" id="KW-1185">Reference proteome</keyword>
<dbReference type="PANTHER" id="PTHR45947:SF3">
    <property type="entry name" value="SULFOQUINOVOSYL TRANSFERASE SQD2"/>
    <property type="match status" value="1"/>
</dbReference>